<feature type="region of interest" description="Disordered" evidence="5">
    <location>
        <begin position="1"/>
        <end position="45"/>
    </location>
</feature>
<dbReference type="SUPFAM" id="SSF51735">
    <property type="entry name" value="NAD(P)-binding Rossmann-fold domains"/>
    <property type="match status" value="1"/>
</dbReference>
<dbReference type="InterPro" id="IPR036291">
    <property type="entry name" value="NAD(P)-bd_dom_sf"/>
</dbReference>
<protein>
    <recommendedName>
        <fullName evidence="6">Ketoreductase domain-containing protein</fullName>
    </recommendedName>
</protein>
<reference evidence="7 8" key="1">
    <citation type="submission" date="2023-08" db="EMBL/GenBank/DDBJ databases">
        <title>Annotated Genome Sequence of Vanrija albida AlHP1.</title>
        <authorList>
            <person name="Herzog R."/>
        </authorList>
    </citation>
    <scope>NUCLEOTIDE SEQUENCE [LARGE SCALE GENOMIC DNA]</scope>
    <source>
        <strain evidence="7 8">AlHP1</strain>
    </source>
</reference>
<name>A0ABR3Q6A3_9TREE</name>
<dbReference type="Proteomes" id="UP001565368">
    <property type="component" value="Unassembled WGS sequence"/>
</dbReference>
<dbReference type="PROSITE" id="PS00061">
    <property type="entry name" value="ADH_SHORT"/>
    <property type="match status" value="1"/>
</dbReference>
<organism evidence="7 8">
    <name type="scientific">Vanrija albida</name>
    <dbReference type="NCBI Taxonomy" id="181172"/>
    <lineage>
        <taxon>Eukaryota</taxon>
        <taxon>Fungi</taxon>
        <taxon>Dikarya</taxon>
        <taxon>Basidiomycota</taxon>
        <taxon>Agaricomycotina</taxon>
        <taxon>Tremellomycetes</taxon>
        <taxon>Trichosporonales</taxon>
        <taxon>Trichosporonaceae</taxon>
        <taxon>Vanrija</taxon>
    </lineage>
</organism>
<evidence type="ECO:0000256" key="5">
    <source>
        <dbReference type="SAM" id="MobiDB-lite"/>
    </source>
</evidence>
<evidence type="ECO:0000256" key="3">
    <source>
        <dbReference type="ARBA" id="ARBA00023002"/>
    </source>
</evidence>
<keyword evidence="2" id="KW-0521">NADP</keyword>
<dbReference type="GeneID" id="95985213"/>
<feature type="domain" description="Ketoreductase" evidence="6">
    <location>
        <begin position="113"/>
        <end position="286"/>
    </location>
</feature>
<accession>A0ABR3Q6A3</accession>
<evidence type="ECO:0000313" key="7">
    <source>
        <dbReference type="EMBL" id="KAL1410165.1"/>
    </source>
</evidence>
<dbReference type="InterPro" id="IPR002347">
    <property type="entry name" value="SDR_fam"/>
</dbReference>
<sequence>MLTPRSSFSTRSQHDSPSKPVRPPLRPNLPPRRTPPPLQTKNAPFSSIFQPDDGPLFTQTLGLASIVFATYHLWTQEGPHIVTRTGTVVLLIAGFWFLLPRKDPEAPLDWSKEVVLITGGGSGLGAVLAKKILDDPKRRGAKVVVLTDTQPEYDDDRISTYICDVSDKVAVNEVAQVVRQDVGIPTVLVNNAGVVNGKLILDLTEADVRKSFDVNTLAHYWTIQAFLPEMLQRRHGHVVNIASVLGLCGFAQCADYCASKAAVISLHASLRSEIDLHYDTPEIRTTTVCPGHIQTAMFSRIFVPDRWLLRALTLSLSPEAVADAINDSLGGTRRDTILRLPFYTHSARLLGPGPSLVPAPLRRAVEWFTAANFAMQNFGPKPSDADCLTGWRANNQRRRGYIDPFAVEPTT</sequence>
<evidence type="ECO:0000313" key="8">
    <source>
        <dbReference type="Proteomes" id="UP001565368"/>
    </source>
</evidence>
<evidence type="ECO:0000256" key="4">
    <source>
        <dbReference type="RuleBase" id="RU000363"/>
    </source>
</evidence>
<dbReference type="Pfam" id="PF00106">
    <property type="entry name" value="adh_short"/>
    <property type="match status" value="1"/>
</dbReference>
<dbReference type="SMART" id="SM00822">
    <property type="entry name" value="PKS_KR"/>
    <property type="match status" value="1"/>
</dbReference>
<keyword evidence="3" id="KW-0560">Oxidoreductase</keyword>
<dbReference type="RefSeq" id="XP_069210109.1">
    <property type="nucleotide sequence ID" value="XM_069352691.1"/>
</dbReference>
<dbReference type="CDD" id="cd05339">
    <property type="entry name" value="17beta-HSDXI-like_SDR_c"/>
    <property type="match status" value="1"/>
</dbReference>
<dbReference type="PANTHER" id="PTHR24322">
    <property type="entry name" value="PKSB"/>
    <property type="match status" value="1"/>
</dbReference>
<evidence type="ECO:0000256" key="1">
    <source>
        <dbReference type="ARBA" id="ARBA00006484"/>
    </source>
</evidence>
<comment type="similarity">
    <text evidence="1 4">Belongs to the short-chain dehydrogenases/reductases (SDR) family.</text>
</comment>
<proteinExistence type="inferred from homology"/>
<dbReference type="InterPro" id="IPR020904">
    <property type="entry name" value="Sc_DH/Rdtase_CS"/>
</dbReference>
<dbReference type="EMBL" id="JBBXJM010000003">
    <property type="protein sequence ID" value="KAL1410165.1"/>
    <property type="molecule type" value="Genomic_DNA"/>
</dbReference>
<dbReference type="PANTHER" id="PTHR24322:SF736">
    <property type="entry name" value="RETINOL DEHYDROGENASE 10"/>
    <property type="match status" value="1"/>
</dbReference>
<dbReference type="Gene3D" id="3.40.50.720">
    <property type="entry name" value="NAD(P)-binding Rossmann-like Domain"/>
    <property type="match status" value="1"/>
</dbReference>
<comment type="caution">
    <text evidence="7">The sequence shown here is derived from an EMBL/GenBank/DDBJ whole genome shotgun (WGS) entry which is preliminary data.</text>
</comment>
<keyword evidence="8" id="KW-1185">Reference proteome</keyword>
<dbReference type="PRINTS" id="PR00081">
    <property type="entry name" value="GDHRDH"/>
</dbReference>
<feature type="compositionally biased region" description="Pro residues" evidence="5">
    <location>
        <begin position="20"/>
        <end position="38"/>
    </location>
</feature>
<dbReference type="InterPro" id="IPR057326">
    <property type="entry name" value="KR_dom"/>
</dbReference>
<evidence type="ECO:0000256" key="2">
    <source>
        <dbReference type="ARBA" id="ARBA00022857"/>
    </source>
</evidence>
<feature type="compositionally biased region" description="Polar residues" evidence="5">
    <location>
        <begin position="1"/>
        <end position="11"/>
    </location>
</feature>
<dbReference type="PRINTS" id="PR00080">
    <property type="entry name" value="SDRFAMILY"/>
</dbReference>
<gene>
    <name evidence="7" type="ORF">Q8F55_004170</name>
</gene>
<evidence type="ECO:0000259" key="6">
    <source>
        <dbReference type="SMART" id="SM00822"/>
    </source>
</evidence>